<evidence type="ECO:0000256" key="2">
    <source>
        <dbReference type="ARBA" id="ARBA00022692"/>
    </source>
</evidence>
<dbReference type="GO" id="GO:0046873">
    <property type="term" value="F:metal ion transmembrane transporter activity"/>
    <property type="evidence" value="ECO:0007669"/>
    <property type="project" value="InterPro"/>
</dbReference>
<keyword evidence="4 5" id="KW-0472">Membrane</keyword>
<evidence type="ECO:0000256" key="5">
    <source>
        <dbReference type="SAM" id="Phobius"/>
    </source>
</evidence>
<dbReference type="GO" id="GO:0016020">
    <property type="term" value="C:membrane"/>
    <property type="evidence" value="ECO:0007669"/>
    <property type="project" value="UniProtKB-SubCell"/>
</dbReference>
<accession>A0AA35LZ85</accession>
<dbReference type="AlphaFoldDB" id="A0AA35LZ85"/>
<feature type="transmembrane region" description="Helical" evidence="5">
    <location>
        <begin position="436"/>
        <end position="457"/>
    </location>
</feature>
<proteinExistence type="predicted"/>
<evidence type="ECO:0000256" key="3">
    <source>
        <dbReference type="ARBA" id="ARBA00022989"/>
    </source>
</evidence>
<protein>
    <submittedName>
        <fullName evidence="6">Uncharacterized protein</fullName>
    </submittedName>
</protein>
<evidence type="ECO:0000313" key="6">
    <source>
        <dbReference type="EMBL" id="CAI6087308.1"/>
    </source>
</evidence>
<evidence type="ECO:0000313" key="7">
    <source>
        <dbReference type="Proteomes" id="UP001160390"/>
    </source>
</evidence>
<feature type="transmembrane region" description="Helical" evidence="5">
    <location>
        <begin position="469"/>
        <end position="489"/>
    </location>
</feature>
<reference evidence="6" key="1">
    <citation type="submission" date="2023-01" db="EMBL/GenBank/DDBJ databases">
        <authorList>
            <person name="Piombo E."/>
        </authorList>
    </citation>
    <scope>NUCLEOTIDE SEQUENCE</scope>
</reference>
<evidence type="ECO:0000256" key="4">
    <source>
        <dbReference type="ARBA" id="ARBA00023136"/>
    </source>
</evidence>
<comment type="subcellular location">
    <subcellularLocation>
        <location evidence="1">Membrane</location>
        <topology evidence="1">Multi-pass membrane protein</topology>
    </subcellularLocation>
</comment>
<dbReference type="EMBL" id="CABFNP030000794">
    <property type="protein sequence ID" value="CAI6087308.1"/>
    <property type="molecule type" value="Genomic_DNA"/>
</dbReference>
<dbReference type="Proteomes" id="UP001160390">
    <property type="component" value="Unassembled WGS sequence"/>
</dbReference>
<dbReference type="Gene3D" id="1.20.58.340">
    <property type="entry name" value="Magnesium transport protein CorA, transmembrane region"/>
    <property type="match status" value="1"/>
</dbReference>
<keyword evidence="7" id="KW-1185">Reference proteome</keyword>
<organism evidence="6 7">
    <name type="scientific">Clonostachys chloroleuca</name>
    <dbReference type="NCBI Taxonomy" id="1926264"/>
    <lineage>
        <taxon>Eukaryota</taxon>
        <taxon>Fungi</taxon>
        <taxon>Dikarya</taxon>
        <taxon>Ascomycota</taxon>
        <taxon>Pezizomycotina</taxon>
        <taxon>Sordariomycetes</taxon>
        <taxon>Hypocreomycetidae</taxon>
        <taxon>Hypocreales</taxon>
        <taxon>Bionectriaceae</taxon>
        <taxon>Clonostachys</taxon>
    </lineage>
</organism>
<dbReference type="SUPFAM" id="SSF144083">
    <property type="entry name" value="Magnesium transport protein CorA, transmembrane region"/>
    <property type="match status" value="1"/>
</dbReference>
<name>A0AA35LZ85_9HYPO</name>
<dbReference type="InterPro" id="IPR045863">
    <property type="entry name" value="CorA_TM1_TM2"/>
</dbReference>
<comment type="caution">
    <text evidence="6">The sequence shown here is derived from an EMBL/GenBank/DDBJ whole genome shotgun (WGS) entry which is preliminary data.</text>
</comment>
<keyword evidence="2 5" id="KW-0812">Transmembrane</keyword>
<keyword evidence="3 5" id="KW-1133">Transmembrane helix</keyword>
<evidence type="ECO:0000256" key="1">
    <source>
        <dbReference type="ARBA" id="ARBA00004141"/>
    </source>
</evidence>
<dbReference type="InterPro" id="IPR002523">
    <property type="entry name" value="MgTranspt_CorA/ZnTranspt_ZntB"/>
</dbReference>
<sequence>MDHEAEYWSRLESTQRQWSPGFVRQLSNQVGAEQDEGRAAVIMFQDGAKPSTRVFTKSRDLRRYFTNSPAPASSDAPVCRRVFVLEGLPRRFIQLLGSRLLVPPSFFAAHWAHPGKFVGSLLNHTPRHYDNRSRFTLSFPKLHCAKIQGKPGDDVDPVYFMRSSINRQLTRITLFGEFGDHLWSAEKVSFWSAREGESWDGKSDPFFVASLLLVDPPLGDFVMWTDDPVPRRVVHEDPKNANPLGTARDGVSQDGSWYAPFPVDNAEQTPGMKSMFDDIVSMYPAWQRQSTADPVTSTDICRQLVLSAWVARLRITEAEVVRKQYQMSIGVGLSPFNPRTWLDGSWTQPWTEREFGGLVRAKSALESTDTSLFYNMDALGIGGKSHIGEEWETEAWKSLRNALLTLKTRVDIMMAAYTQAVSVRESIVANKQARQVGYLTSLATLFVPVSFIAAVFSMGGDYAAGQQRFYVFWAISLPIAVVAFCAYLFGGCVLSLLRKCLGTPEGEKYPV</sequence>
<gene>
    <name evidence="6" type="ORF">CCHLO57077_00016424</name>
</gene>
<dbReference type="Pfam" id="PF01544">
    <property type="entry name" value="CorA"/>
    <property type="match status" value="1"/>
</dbReference>